<feature type="region of interest" description="Disordered" evidence="1">
    <location>
        <begin position="41"/>
        <end position="80"/>
    </location>
</feature>
<keyword evidence="2" id="KW-1133">Transmembrane helix</keyword>
<feature type="transmembrane region" description="Helical" evidence="2">
    <location>
        <begin position="12"/>
        <end position="36"/>
    </location>
</feature>
<organism evidence="3 4">
    <name type="scientific">Rhodopseudomonas palustris</name>
    <dbReference type="NCBI Taxonomy" id="1076"/>
    <lineage>
        <taxon>Bacteria</taxon>
        <taxon>Pseudomonadati</taxon>
        <taxon>Pseudomonadota</taxon>
        <taxon>Alphaproteobacteria</taxon>
        <taxon>Hyphomicrobiales</taxon>
        <taxon>Nitrobacteraceae</taxon>
        <taxon>Rhodopseudomonas</taxon>
    </lineage>
</organism>
<keyword evidence="2" id="KW-0472">Membrane</keyword>
<evidence type="ECO:0000256" key="2">
    <source>
        <dbReference type="SAM" id="Phobius"/>
    </source>
</evidence>
<protein>
    <submittedName>
        <fullName evidence="3">Uncharacterized protein</fullName>
    </submittedName>
</protein>
<dbReference type="AlphaFoldDB" id="A0A323UMD2"/>
<evidence type="ECO:0000313" key="4">
    <source>
        <dbReference type="Proteomes" id="UP000248134"/>
    </source>
</evidence>
<reference evidence="3 4" key="1">
    <citation type="submission" date="2018-06" db="EMBL/GenBank/DDBJ databases">
        <title>Draft Whole-Genome Sequence of the purple photosynthetic bacterium Rhodospeudomonas palustris XCP.</title>
        <authorList>
            <person name="Rayyan A."/>
            <person name="Meyer T.E."/>
            <person name="Kyndt J.A."/>
        </authorList>
    </citation>
    <scope>NUCLEOTIDE SEQUENCE [LARGE SCALE GENOMIC DNA]</scope>
    <source>
        <strain evidence="3 4">XCP</strain>
    </source>
</reference>
<accession>A0A323UMD2</accession>
<proteinExistence type="predicted"/>
<gene>
    <name evidence="3" type="ORF">DNX69_03425</name>
</gene>
<dbReference type="Proteomes" id="UP000248134">
    <property type="component" value="Unassembled WGS sequence"/>
</dbReference>
<evidence type="ECO:0000256" key="1">
    <source>
        <dbReference type="SAM" id="MobiDB-lite"/>
    </source>
</evidence>
<dbReference type="EMBL" id="QKQS01000006">
    <property type="protein sequence ID" value="PZA13427.1"/>
    <property type="molecule type" value="Genomic_DNA"/>
</dbReference>
<feature type="compositionally biased region" description="Basic and acidic residues" evidence="1">
    <location>
        <begin position="49"/>
        <end position="71"/>
    </location>
</feature>
<keyword evidence="2" id="KW-0812">Transmembrane</keyword>
<evidence type="ECO:0000313" key="3">
    <source>
        <dbReference type="EMBL" id="PZA13427.1"/>
    </source>
</evidence>
<comment type="caution">
    <text evidence="3">The sequence shown here is derived from an EMBL/GenBank/DDBJ whole genome shotgun (WGS) entry which is preliminary data.</text>
</comment>
<dbReference type="OrthoDB" id="8141208at2"/>
<name>A0A323UMD2_RHOPL</name>
<sequence>MTHHQPGRRSIVSRALAAMILTSIYCFSMIGVTALVSGATSTAANAQRGDGRGRGRGDMRGRGRGRGEMRGRGRGSGRGRGHRDCFINAGGFRVCY</sequence>